<sequence length="347" mass="40627">MTDYWWQDLVDRNNQWQGLELNLKDSQKNAPAMEMLSGHYGRMALQYCGETLFWASMLEDHSGVWLIFNADHPRSQGMLPPVTSEDIERIKAKGEHAWTGEWCRYFIRQLMNAPAPLLSQQRWLIRPMLPHQQSSRYSSPQPIPTENWRFASPESTENITCRWTLYGADISALTHPDLVRLVDWWWGGDLLLGRYAIQPNTGRLKWWRKKCREGTLPPILVWYIAGLGSYVILDGHYRLQAAIEEQIPPLFLVLSELNETEYPADVVHQARIVQSLEKQLANNPKYSINAANQTLINLYDRRYFYASTHSRAILGEGGQWAIDVEEYLQKHHLQTYRERIFRRVKED</sequence>
<name>A0A4P6WJU4_9ENTR</name>
<protein>
    <submittedName>
        <fullName evidence="1">Uncharacterized protein</fullName>
    </submittedName>
</protein>
<keyword evidence="2" id="KW-1185">Reference proteome</keyword>
<reference evidence="1 2" key="1">
    <citation type="submission" date="2019-03" db="EMBL/GenBank/DDBJ databases">
        <title>Complete genome sequence of an arsenate-respiring bacteria, Citrobacter sp. LY-1.</title>
        <authorList>
            <person name="Wang H."/>
            <person name="Liu Y."/>
            <person name="Li Q."/>
            <person name="Huang J."/>
        </authorList>
    </citation>
    <scope>NUCLEOTIDE SEQUENCE [LARGE SCALE GENOMIC DNA]</scope>
    <source>
        <strain evidence="1 2">LY-1</strain>
    </source>
</reference>
<dbReference type="KEGG" id="cars:E1B03_12420"/>
<dbReference type="CDD" id="cd16387">
    <property type="entry name" value="ParB_N_Srx"/>
    <property type="match status" value="1"/>
</dbReference>
<dbReference type="Proteomes" id="UP000293850">
    <property type="component" value="Chromosome"/>
</dbReference>
<dbReference type="RefSeq" id="WP_133086314.1">
    <property type="nucleotide sequence ID" value="NZ_CP037864.1"/>
</dbReference>
<proteinExistence type="predicted"/>
<dbReference type="EMBL" id="CP037864">
    <property type="protein sequence ID" value="QBM23184.1"/>
    <property type="molecule type" value="Genomic_DNA"/>
</dbReference>
<dbReference type="AlphaFoldDB" id="A0A4P6WJU4"/>
<evidence type="ECO:0000313" key="2">
    <source>
        <dbReference type="Proteomes" id="UP000293850"/>
    </source>
</evidence>
<organism evidence="1 2">
    <name type="scientific">Citrobacter arsenatis</name>
    <dbReference type="NCBI Taxonomy" id="2546350"/>
    <lineage>
        <taxon>Bacteria</taxon>
        <taxon>Pseudomonadati</taxon>
        <taxon>Pseudomonadota</taxon>
        <taxon>Gammaproteobacteria</taxon>
        <taxon>Enterobacterales</taxon>
        <taxon>Enterobacteriaceae</taxon>
        <taxon>Citrobacter</taxon>
    </lineage>
</organism>
<gene>
    <name evidence="1" type="ORF">E1B03_12420</name>
</gene>
<evidence type="ECO:0000313" key="1">
    <source>
        <dbReference type="EMBL" id="QBM23184.1"/>
    </source>
</evidence>
<accession>A0A4P6WJU4</accession>